<dbReference type="InterPro" id="IPR025676">
    <property type="entry name" value="Clr5_dom"/>
</dbReference>
<comment type="caution">
    <text evidence="2">The sequence shown here is derived from an EMBL/GenBank/DDBJ whole genome shotgun (WGS) entry which is preliminary data.</text>
</comment>
<sequence>MKADDLISQSQEAKFLNYPNNDRWTHLKPVIVPLYMDCRDKSGKAMTYSKVAAFMKLNYNFHAAYLKSEIQAYENLKIAPGVLSSWSLPYAAWAKTFNQAD</sequence>
<protein>
    <recommendedName>
        <fullName evidence="1">Clr5 domain-containing protein</fullName>
    </recommendedName>
</protein>
<dbReference type="Pfam" id="PF14420">
    <property type="entry name" value="Clr5"/>
    <property type="match status" value="1"/>
</dbReference>
<proteinExistence type="predicted"/>
<dbReference type="EMBL" id="CABFNP030001239">
    <property type="protein sequence ID" value="CAI6092939.1"/>
    <property type="molecule type" value="Genomic_DNA"/>
</dbReference>
<dbReference type="Proteomes" id="UP001160390">
    <property type="component" value="Unassembled WGS sequence"/>
</dbReference>
<name>A0AA35Q794_9HYPO</name>
<feature type="domain" description="Clr5" evidence="1">
    <location>
        <begin position="22"/>
        <end position="63"/>
    </location>
</feature>
<evidence type="ECO:0000259" key="1">
    <source>
        <dbReference type="Pfam" id="PF14420"/>
    </source>
</evidence>
<keyword evidence="3" id="KW-1185">Reference proteome</keyword>
<accession>A0AA35Q794</accession>
<organism evidence="2 3">
    <name type="scientific">Clonostachys chloroleuca</name>
    <dbReference type="NCBI Taxonomy" id="1926264"/>
    <lineage>
        <taxon>Eukaryota</taxon>
        <taxon>Fungi</taxon>
        <taxon>Dikarya</taxon>
        <taxon>Ascomycota</taxon>
        <taxon>Pezizomycotina</taxon>
        <taxon>Sordariomycetes</taxon>
        <taxon>Hypocreomycetidae</taxon>
        <taxon>Hypocreales</taxon>
        <taxon>Bionectriaceae</taxon>
        <taxon>Clonostachys</taxon>
    </lineage>
</organism>
<gene>
    <name evidence="2" type="ORF">CCHLO57077_00007225</name>
</gene>
<dbReference type="AlphaFoldDB" id="A0AA35Q794"/>
<reference evidence="2" key="1">
    <citation type="submission" date="2023-01" db="EMBL/GenBank/DDBJ databases">
        <authorList>
            <person name="Piombo E."/>
        </authorList>
    </citation>
    <scope>NUCLEOTIDE SEQUENCE</scope>
</reference>
<evidence type="ECO:0000313" key="2">
    <source>
        <dbReference type="EMBL" id="CAI6092939.1"/>
    </source>
</evidence>
<evidence type="ECO:0000313" key="3">
    <source>
        <dbReference type="Proteomes" id="UP001160390"/>
    </source>
</evidence>
<feature type="non-terminal residue" evidence="2">
    <location>
        <position position="101"/>
    </location>
</feature>